<evidence type="ECO:0000313" key="2">
    <source>
        <dbReference type="Proteomes" id="UP000078103"/>
    </source>
</evidence>
<sequence length="79" mass="8400">MAVFAQIAVGKEKHGNDLPICSVGKGYLKDSGGGLCEVGLIKMERIWGCVIKTIFQVAFCALKGYLKNIAALQVASLVD</sequence>
<dbReference type="GeneID" id="60771061"/>
<dbReference type="RefSeq" id="WP_064105795.1">
    <property type="nucleotide sequence ID" value="NZ_CP082861.1"/>
</dbReference>
<comment type="caution">
    <text evidence="1">The sequence shown here is derived from an EMBL/GenBank/DDBJ whole genome shotgun (WGS) entry which is preliminary data.</text>
</comment>
<dbReference type="EMBL" id="LXSH01000018">
    <property type="protein sequence ID" value="OAM22010.1"/>
    <property type="molecule type" value="Genomic_DNA"/>
</dbReference>
<name>A0A1A9RRF8_EIKCO</name>
<accession>A0A1A9RRF8</accession>
<reference evidence="2" key="1">
    <citation type="submission" date="2016-05" db="EMBL/GenBank/DDBJ databases">
        <title>Draft genome of Corynebacterium afermentans subsp. afermentans LCDC 88199T.</title>
        <authorList>
            <person name="Bernier A.-M."/>
            <person name="Bernard K."/>
        </authorList>
    </citation>
    <scope>NUCLEOTIDE SEQUENCE [LARGE SCALE GENOMIC DNA]</scope>
    <source>
        <strain evidence="2">NML120819</strain>
    </source>
</reference>
<organism evidence="1 2">
    <name type="scientific">Eikenella corrodens</name>
    <dbReference type="NCBI Taxonomy" id="539"/>
    <lineage>
        <taxon>Bacteria</taxon>
        <taxon>Pseudomonadati</taxon>
        <taxon>Pseudomonadota</taxon>
        <taxon>Betaproteobacteria</taxon>
        <taxon>Neisseriales</taxon>
        <taxon>Neisseriaceae</taxon>
        <taxon>Eikenella</taxon>
    </lineage>
</organism>
<evidence type="ECO:0000313" key="1">
    <source>
        <dbReference type="EMBL" id="OAM22010.1"/>
    </source>
</evidence>
<gene>
    <name evidence="1" type="ORF">A7P89_06170</name>
</gene>
<proteinExistence type="predicted"/>
<dbReference type="Proteomes" id="UP000078103">
    <property type="component" value="Unassembled WGS sequence"/>
</dbReference>
<dbReference type="AlphaFoldDB" id="A0A1A9RRF8"/>
<protein>
    <submittedName>
        <fullName evidence="1">Uncharacterized protein</fullName>
    </submittedName>
</protein>